<organism evidence="1 2">
    <name type="scientific">Sinorhizobium fredii (strain USDA 257)</name>
    <dbReference type="NCBI Taxonomy" id="1185652"/>
    <lineage>
        <taxon>Bacteria</taxon>
        <taxon>Pseudomonadati</taxon>
        <taxon>Pseudomonadota</taxon>
        <taxon>Alphaproteobacteria</taxon>
        <taxon>Hyphomicrobiales</taxon>
        <taxon>Rhizobiaceae</taxon>
        <taxon>Sinorhizobium/Ensifer group</taxon>
        <taxon>Sinorhizobium</taxon>
    </lineage>
</organism>
<proteinExistence type="predicted"/>
<dbReference type="Proteomes" id="UP000006180">
    <property type="component" value="Chromosome"/>
</dbReference>
<evidence type="ECO:0000313" key="2">
    <source>
        <dbReference type="Proteomes" id="UP000006180"/>
    </source>
</evidence>
<dbReference type="KEGG" id="sfd:USDA257_c27260"/>
<sequence>MEQVIVAVEESGARPDTISLEFTEGVTIQYRRFWHRIFNR</sequence>
<evidence type="ECO:0000313" key="1">
    <source>
        <dbReference type="EMBL" id="AFL51299.1"/>
    </source>
</evidence>
<dbReference type="EMBL" id="CP003563">
    <property type="protein sequence ID" value="AFL51299.1"/>
    <property type="molecule type" value="Genomic_DNA"/>
</dbReference>
<reference evidence="1 2" key="1">
    <citation type="journal article" date="2012" name="J. Bacteriol.">
        <title>Complete genome sequence of the broad-host-range strain Sinorhizobium fredii USDA257.</title>
        <authorList>
            <person name="Schuldes J."/>
            <person name="Rodriguez Orbegoso M."/>
            <person name="Schmeisser C."/>
            <person name="Krishnan H.B."/>
            <person name="Daniel R."/>
            <person name="Streit W.R."/>
        </authorList>
    </citation>
    <scope>NUCLEOTIDE SEQUENCE [LARGE SCALE GENOMIC DNA]</scope>
    <source>
        <strain evidence="1 2">USDA 257</strain>
    </source>
</reference>
<dbReference type="AlphaFoldDB" id="I3X5Z3"/>
<dbReference type="PATRIC" id="fig|1185652.3.peg.2823"/>
<name>I3X5Z3_SINF2</name>
<protein>
    <submittedName>
        <fullName evidence="1">Uncharacterized protein</fullName>
    </submittedName>
</protein>
<gene>
    <name evidence="1" type="ORF">USDA257_c27260</name>
</gene>
<dbReference type="HOGENOM" id="CLU_3296568_0_0_5"/>
<accession>I3X5Z3</accession>